<feature type="compositionally biased region" description="Basic and acidic residues" evidence="1">
    <location>
        <begin position="143"/>
        <end position="156"/>
    </location>
</feature>
<protein>
    <submittedName>
        <fullName evidence="2">Uncharacterized protein</fullName>
    </submittedName>
</protein>
<dbReference type="AlphaFoldDB" id="A0A8K0G269"/>
<feature type="region of interest" description="Disordered" evidence="1">
    <location>
        <begin position="256"/>
        <end position="291"/>
    </location>
</feature>
<dbReference type="OrthoDB" id="6780119at2759"/>
<comment type="caution">
    <text evidence="2">The sequence shown here is derived from an EMBL/GenBank/DDBJ whole genome shotgun (WGS) entry which is preliminary data.</text>
</comment>
<feature type="compositionally biased region" description="Polar residues" evidence="1">
    <location>
        <begin position="522"/>
        <end position="546"/>
    </location>
</feature>
<feature type="region of interest" description="Disordered" evidence="1">
    <location>
        <begin position="851"/>
        <end position="875"/>
    </location>
</feature>
<feature type="region of interest" description="Disordered" evidence="1">
    <location>
        <begin position="668"/>
        <end position="807"/>
    </location>
</feature>
<feature type="compositionally biased region" description="Low complexity" evidence="1">
    <location>
        <begin position="445"/>
        <end position="455"/>
    </location>
</feature>
<dbReference type="EMBL" id="VTPC01090565">
    <property type="protein sequence ID" value="KAF2883064.1"/>
    <property type="molecule type" value="Genomic_DNA"/>
</dbReference>
<feature type="compositionally biased region" description="Polar residues" evidence="1">
    <location>
        <begin position="256"/>
        <end position="266"/>
    </location>
</feature>
<feature type="region of interest" description="Disordered" evidence="1">
    <location>
        <begin position="954"/>
        <end position="1016"/>
    </location>
</feature>
<feature type="compositionally biased region" description="Acidic residues" evidence="1">
    <location>
        <begin position="638"/>
        <end position="647"/>
    </location>
</feature>
<keyword evidence="3" id="KW-1185">Reference proteome</keyword>
<feature type="region of interest" description="Disordered" evidence="1">
    <location>
        <begin position="56"/>
        <end position="111"/>
    </location>
</feature>
<organism evidence="2 3">
    <name type="scientific">Ignelater luminosus</name>
    <name type="common">Cucubano</name>
    <name type="synonym">Pyrophorus luminosus</name>
    <dbReference type="NCBI Taxonomy" id="2038154"/>
    <lineage>
        <taxon>Eukaryota</taxon>
        <taxon>Metazoa</taxon>
        <taxon>Ecdysozoa</taxon>
        <taxon>Arthropoda</taxon>
        <taxon>Hexapoda</taxon>
        <taxon>Insecta</taxon>
        <taxon>Pterygota</taxon>
        <taxon>Neoptera</taxon>
        <taxon>Endopterygota</taxon>
        <taxon>Coleoptera</taxon>
        <taxon>Polyphaga</taxon>
        <taxon>Elateriformia</taxon>
        <taxon>Elateroidea</taxon>
        <taxon>Elateridae</taxon>
        <taxon>Agrypninae</taxon>
        <taxon>Pyrophorini</taxon>
        <taxon>Ignelater</taxon>
    </lineage>
</organism>
<feature type="compositionally biased region" description="Polar residues" evidence="1">
    <location>
        <begin position="83"/>
        <end position="101"/>
    </location>
</feature>
<name>A0A8K0G269_IGNLU</name>
<feature type="region of interest" description="Disordered" evidence="1">
    <location>
        <begin position="123"/>
        <end position="176"/>
    </location>
</feature>
<dbReference type="Proteomes" id="UP000801492">
    <property type="component" value="Unassembled WGS sequence"/>
</dbReference>
<gene>
    <name evidence="2" type="ORF">ILUMI_23110</name>
</gene>
<feature type="region of interest" description="Disordered" evidence="1">
    <location>
        <begin position="903"/>
        <end position="942"/>
    </location>
</feature>
<feature type="compositionally biased region" description="Low complexity" evidence="1">
    <location>
        <begin position="559"/>
        <end position="570"/>
    </location>
</feature>
<feature type="compositionally biased region" description="Basic and acidic residues" evidence="1">
    <location>
        <begin position="776"/>
        <end position="807"/>
    </location>
</feature>
<evidence type="ECO:0000313" key="2">
    <source>
        <dbReference type="EMBL" id="KAF2883064.1"/>
    </source>
</evidence>
<proteinExistence type="predicted"/>
<feature type="compositionally biased region" description="Basic and acidic residues" evidence="1">
    <location>
        <begin position="745"/>
        <end position="764"/>
    </location>
</feature>
<feature type="compositionally biased region" description="Basic and acidic residues" evidence="1">
    <location>
        <begin position="911"/>
        <end position="921"/>
    </location>
</feature>
<feature type="compositionally biased region" description="Basic residues" evidence="1">
    <location>
        <begin position="958"/>
        <end position="969"/>
    </location>
</feature>
<evidence type="ECO:0000256" key="1">
    <source>
        <dbReference type="SAM" id="MobiDB-lite"/>
    </source>
</evidence>
<feature type="compositionally biased region" description="Basic and acidic residues" evidence="1">
    <location>
        <begin position="860"/>
        <end position="875"/>
    </location>
</feature>
<feature type="compositionally biased region" description="Basic and acidic residues" evidence="1">
    <location>
        <begin position="579"/>
        <end position="591"/>
    </location>
</feature>
<feature type="compositionally biased region" description="Low complexity" evidence="1">
    <location>
        <begin position="425"/>
        <end position="438"/>
    </location>
</feature>
<accession>A0A8K0G269</accession>
<sequence length="1016" mass="114306">MQPSINKSPTSDDEEDLESLRLAALQSLKRQVQSTGNGSVPVQNIPKASCNTKTFGGSKNVIKRGRGFHGGGRPPRNAPYNRIRNTNLISVQTIEPEQPQDTAPDVSRNKKFVDDSVPKLVLPQDRYCNPKPICESKANEASSKFDRYNDSDKSESDSESEEDNAEIASPKKLERASSLEALMQELENEIQGDAKPVKLPVENVIKPKKIKKPRKSKPDMTDAVLVESDENVDKDASECKKVDDKVDIKSESKDITQNLSSLNKSPARQKSKSPLKHADMPNIRGSQERPLTNNSISQNLLVNSSVHNVPFLNSTTAVAPPVIPFQQIPYTNFSNPVGHMVPFDPSLSYNFAPTAPLGGVLNDVHSSPSQIFSPNRYERPISPLTIKTDILNTISAPLSPRSAAFVLQNREIVERRKKSPKRSFSRSPSPEFRRSLSPRYRRSNSRPSRSPSPVRLSRRSSPVRRLSPSNRKHSPNIRRISPSSQPSSRRNSPHSNRYRLTSPKRPTGGIRISPKRSRKSPQRTNIRNRLGNISQSNKPETSSPVNTEKERRTRKRSRSISLSLSPSPERFSCNNSPTSKEEDKVDSVLEARKRKFEGNGNIPTEGIIRLKPQVNRDEVSSSPKSNSDGQCSEPADTINEESLNDDELLGADDTYIDFNVKVDDLFSDEESDNENEGRFKSNRQQTSNDVTVMPFTQLMNGPVKNSKNESLSKDKQASHSWEKERRERNYFSKDDRNRGSTRNKSTPDRRDRDRNRIRATDSPRSRSPLGLQNRDTINDNKYNKGDGSLKDATKSNTENSEKGVSEKRIVKSSLSLKIDAKPDRRRQPIVSPIENKKIEIKIRNPSKYEVDNQNYAISNKGEEQTKDKKNNSRKVEVADDCLTNEMENSEDFNEPEPEIIIENEEEEGEDVINKTNKDTGDLRAQLSRKRAERQSKLPKLEGVSSRLLQNALQGAVFKKSKKSKSKKKSKEAAPLDGKLPIHLRLGVPGNTDVFTDSKVHKTSRKRIKNRGTFNQV</sequence>
<feature type="compositionally biased region" description="Polar residues" evidence="1">
    <location>
        <begin position="620"/>
        <end position="630"/>
    </location>
</feature>
<feature type="compositionally biased region" description="Basic and acidic residues" evidence="1">
    <location>
        <begin position="706"/>
        <end position="738"/>
    </location>
</feature>
<feature type="compositionally biased region" description="Basic residues" evidence="1">
    <location>
        <begin position="415"/>
        <end position="424"/>
    </location>
</feature>
<reference evidence="2" key="1">
    <citation type="submission" date="2019-08" db="EMBL/GenBank/DDBJ databases">
        <title>The genome of the North American firefly Photinus pyralis.</title>
        <authorList>
            <consortium name="Photinus pyralis genome working group"/>
            <person name="Fallon T.R."/>
            <person name="Sander Lower S.E."/>
            <person name="Weng J.-K."/>
        </authorList>
    </citation>
    <scope>NUCLEOTIDE SEQUENCE</scope>
    <source>
        <strain evidence="2">TRF0915ILg1</strain>
        <tissue evidence="2">Whole body</tissue>
    </source>
</reference>
<feature type="compositionally biased region" description="Basic residues" evidence="1">
    <location>
        <begin position="1000"/>
        <end position="1009"/>
    </location>
</feature>
<feature type="region of interest" description="Disordered" evidence="1">
    <location>
        <begin position="415"/>
        <end position="647"/>
    </location>
</feature>
<feature type="compositionally biased region" description="Low complexity" evidence="1">
    <location>
        <begin position="477"/>
        <end position="495"/>
    </location>
</feature>
<evidence type="ECO:0000313" key="3">
    <source>
        <dbReference type="Proteomes" id="UP000801492"/>
    </source>
</evidence>